<dbReference type="PANTHER" id="PTHR11669">
    <property type="entry name" value="REPLICATION FACTOR C / DNA POLYMERASE III GAMMA-TAU SUBUNIT"/>
    <property type="match status" value="1"/>
</dbReference>
<dbReference type="PANTHER" id="PTHR11669:SF20">
    <property type="entry name" value="REPLICATION FACTOR C SUBUNIT 4"/>
    <property type="match status" value="1"/>
</dbReference>
<evidence type="ECO:0000313" key="6">
    <source>
        <dbReference type="Proteomes" id="UP000007800"/>
    </source>
</evidence>
<reference evidence="5 6" key="1">
    <citation type="submission" date="2008-07" db="EMBL/GenBank/DDBJ databases">
        <authorList>
            <person name="El-Sayed N."/>
            <person name="Caler E."/>
            <person name="Inman J."/>
            <person name="Amedeo P."/>
            <person name="Hass B."/>
            <person name="Wortman J."/>
        </authorList>
    </citation>
    <scope>NUCLEOTIDE SEQUENCE [LARGE SCALE GENOMIC DNA]</scope>
    <source>
        <strain evidence="6">ATCC 50983 / TXsc</strain>
    </source>
</reference>
<dbReference type="InterPro" id="IPR050238">
    <property type="entry name" value="DNA_Rep/Repair_Clamp_Loader"/>
</dbReference>
<sequence length="201" mass="22266">IIEPLQSRCAKFRFEPLSDESQRGRLEYIAKCEGVKMANGAMEALLGTSNGDLRSAINTLQMVSSCLSNDEAITVEEILEASGSVPLEVSAKLMNGLKDISPGKNAWSTLVDLCDVLVLREGYNCMQLVEQIVMRVAEDSQLSDMQKAKMLRWLAAEDYRLRSGCDERIGLINLSVQLRDILLHPGKEDRGVRPEDAYLCG</sequence>
<dbReference type="Pfam" id="PF21960">
    <property type="entry name" value="RCF1-5-like_lid"/>
    <property type="match status" value="1"/>
</dbReference>
<dbReference type="InterPro" id="IPR027417">
    <property type="entry name" value="P-loop_NTPase"/>
</dbReference>
<feature type="domain" description="Replication factor C C-terminal" evidence="4">
    <location>
        <begin position="107"/>
        <end position="175"/>
    </location>
</feature>
<feature type="non-terminal residue" evidence="5">
    <location>
        <position position="1"/>
    </location>
</feature>
<dbReference type="InterPro" id="IPR013748">
    <property type="entry name" value="Rep_factorC_C"/>
</dbReference>
<dbReference type="GO" id="GO:0005524">
    <property type="term" value="F:ATP binding"/>
    <property type="evidence" value="ECO:0007669"/>
    <property type="project" value="UniProtKB-KW"/>
</dbReference>
<dbReference type="Pfam" id="PF08542">
    <property type="entry name" value="Rep_fac_C"/>
    <property type="match status" value="1"/>
</dbReference>
<dbReference type="GO" id="GO:0003689">
    <property type="term" value="F:DNA clamp loader activity"/>
    <property type="evidence" value="ECO:0007669"/>
    <property type="project" value="TreeGrafter"/>
</dbReference>
<proteinExistence type="predicted"/>
<keyword evidence="6" id="KW-1185">Reference proteome</keyword>
<dbReference type="OrthoDB" id="10249205at2759"/>
<dbReference type="SUPFAM" id="SSF52540">
    <property type="entry name" value="P-loop containing nucleoside triphosphate hydrolases"/>
    <property type="match status" value="1"/>
</dbReference>
<dbReference type="Gene3D" id="1.10.8.60">
    <property type="match status" value="1"/>
</dbReference>
<dbReference type="GeneID" id="9045498"/>
<dbReference type="GO" id="GO:0005634">
    <property type="term" value="C:nucleus"/>
    <property type="evidence" value="ECO:0007669"/>
    <property type="project" value="TreeGrafter"/>
</dbReference>
<dbReference type="RefSeq" id="XP_002782837.1">
    <property type="nucleotide sequence ID" value="XM_002782791.1"/>
</dbReference>
<dbReference type="GO" id="GO:0005663">
    <property type="term" value="C:DNA replication factor C complex"/>
    <property type="evidence" value="ECO:0007669"/>
    <property type="project" value="TreeGrafter"/>
</dbReference>
<dbReference type="InterPro" id="IPR047854">
    <property type="entry name" value="RFC_lid"/>
</dbReference>
<name>C5KLL0_PERM5</name>
<dbReference type="InterPro" id="IPR008921">
    <property type="entry name" value="DNA_pol3_clamp-load_cplx_C"/>
</dbReference>
<evidence type="ECO:0000256" key="3">
    <source>
        <dbReference type="ARBA" id="ARBA00022840"/>
    </source>
</evidence>
<dbReference type="SUPFAM" id="SSF48019">
    <property type="entry name" value="post-AAA+ oligomerization domain-like"/>
    <property type="match status" value="1"/>
</dbReference>
<evidence type="ECO:0000256" key="1">
    <source>
        <dbReference type="ARBA" id="ARBA00022705"/>
    </source>
</evidence>
<dbReference type="EMBL" id="GG674032">
    <property type="protein sequence ID" value="EER14633.1"/>
    <property type="molecule type" value="Genomic_DNA"/>
</dbReference>
<protein>
    <submittedName>
        <fullName evidence="5">Replication factor C subunit, putative</fullName>
    </submittedName>
</protein>
<keyword evidence="3" id="KW-0067">ATP-binding</keyword>
<evidence type="ECO:0000256" key="2">
    <source>
        <dbReference type="ARBA" id="ARBA00022741"/>
    </source>
</evidence>
<keyword evidence="1" id="KW-0235">DNA replication</keyword>
<gene>
    <name evidence="5" type="ORF">Pmar_PMAR000347</name>
</gene>
<evidence type="ECO:0000259" key="4">
    <source>
        <dbReference type="Pfam" id="PF08542"/>
    </source>
</evidence>
<dbReference type="InParanoid" id="C5KLL0"/>
<evidence type="ECO:0000313" key="5">
    <source>
        <dbReference type="EMBL" id="EER14633.1"/>
    </source>
</evidence>
<dbReference type="CDD" id="cd18140">
    <property type="entry name" value="HLD_clamp_RFC"/>
    <property type="match status" value="1"/>
</dbReference>
<dbReference type="GO" id="GO:0003677">
    <property type="term" value="F:DNA binding"/>
    <property type="evidence" value="ECO:0007669"/>
    <property type="project" value="InterPro"/>
</dbReference>
<keyword evidence="2" id="KW-0547">Nucleotide-binding</keyword>
<organism evidence="6">
    <name type="scientific">Perkinsus marinus (strain ATCC 50983 / TXsc)</name>
    <dbReference type="NCBI Taxonomy" id="423536"/>
    <lineage>
        <taxon>Eukaryota</taxon>
        <taxon>Sar</taxon>
        <taxon>Alveolata</taxon>
        <taxon>Perkinsozoa</taxon>
        <taxon>Perkinsea</taxon>
        <taxon>Perkinsida</taxon>
        <taxon>Perkinsidae</taxon>
        <taxon>Perkinsus</taxon>
    </lineage>
</organism>
<dbReference type="Proteomes" id="UP000007800">
    <property type="component" value="Unassembled WGS sequence"/>
</dbReference>
<accession>C5KLL0</accession>
<dbReference type="Gene3D" id="1.20.272.10">
    <property type="match status" value="1"/>
</dbReference>
<dbReference type="AlphaFoldDB" id="C5KLL0"/>
<dbReference type="GO" id="GO:0006281">
    <property type="term" value="P:DNA repair"/>
    <property type="evidence" value="ECO:0007669"/>
    <property type="project" value="TreeGrafter"/>
</dbReference>
<dbReference type="GO" id="GO:0006261">
    <property type="term" value="P:DNA-templated DNA replication"/>
    <property type="evidence" value="ECO:0007669"/>
    <property type="project" value="TreeGrafter"/>
</dbReference>